<feature type="region of interest" description="Disordered" evidence="1">
    <location>
        <begin position="1"/>
        <end position="51"/>
    </location>
</feature>
<dbReference type="AlphaFoldDB" id="A0A8T4J9K9"/>
<protein>
    <submittedName>
        <fullName evidence="2">Uncharacterized protein</fullName>
    </submittedName>
</protein>
<evidence type="ECO:0000313" key="2">
    <source>
        <dbReference type="EMBL" id="MBR7678997.1"/>
    </source>
</evidence>
<reference evidence="2" key="1">
    <citation type="submission" date="2021-04" db="EMBL/GenBank/DDBJ databases">
        <title>Sequencing of actinobacteria type strains.</title>
        <authorList>
            <person name="Nguyen G.-S."/>
            <person name="Wentzel A."/>
        </authorList>
    </citation>
    <scope>NUCLEOTIDE SEQUENCE</scope>
    <source>
        <strain evidence="2">DSM 42095</strain>
    </source>
</reference>
<feature type="non-terminal residue" evidence="2">
    <location>
        <position position="1"/>
    </location>
</feature>
<organism evidence="2 3">
    <name type="scientific">Streptomyces daliensis</name>
    <dbReference type="NCBI Taxonomy" id="299421"/>
    <lineage>
        <taxon>Bacteria</taxon>
        <taxon>Bacillati</taxon>
        <taxon>Actinomycetota</taxon>
        <taxon>Actinomycetes</taxon>
        <taxon>Kitasatosporales</taxon>
        <taxon>Streptomycetaceae</taxon>
        <taxon>Streptomyces</taxon>
    </lineage>
</organism>
<keyword evidence="3" id="KW-1185">Reference proteome</keyword>
<evidence type="ECO:0000256" key="1">
    <source>
        <dbReference type="SAM" id="MobiDB-lite"/>
    </source>
</evidence>
<evidence type="ECO:0000313" key="3">
    <source>
        <dbReference type="Proteomes" id="UP000675554"/>
    </source>
</evidence>
<dbReference type="Proteomes" id="UP000675554">
    <property type="component" value="Unassembled WGS sequence"/>
</dbReference>
<proteinExistence type="predicted"/>
<feature type="non-terminal residue" evidence="2">
    <location>
        <position position="75"/>
    </location>
</feature>
<dbReference type="EMBL" id="JAGSMN010002127">
    <property type="protein sequence ID" value="MBR7678997.1"/>
    <property type="molecule type" value="Genomic_DNA"/>
</dbReference>
<sequence length="75" mass="7291">GPGGPGAPGAPDVPGASHEPHAPRPASANPPRTDPTERPGPPIPGSGQGLIGLAERAALAGGRLDHGHTADGFRL</sequence>
<name>A0A8T4J9K9_9ACTN</name>
<gene>
    <name evidence="2" type="ORF">KDA82_39890</name>
</gene>
<accession>A0A8T4J9K9</accession>
<comment type="caution">
    <text evidence="2">The sequence shown here is derived from an EMBL/GenBank/DDBJ whole genome shotgun (WGS) entry which is preliminary data.</text>
</comment>